<keyword evidence="4" id="KW-0479">Metal-binding</keyword>
<feature type="domain" description="PHD-type" evidence="15">
    <location>
        <begin position="110"/>
        <end position="160"/>
    </location>
</feature>
<dbReference type="GO" id="GO:0003688">
    <property type="term" value="F:DNA replication origin binding"/>
    <property type="evidence" value="ECO:0007669"/>
    <property type="project" value="TreeGrafter"/>
</dbReference>
<accession>A0AAN7L9K8</accession>
<dbReference type="EMBL" id="JAXIOK010000001">
    <property type="protein sequence ID" value="KAK4780089.1"/>
    <property type="molecule type" value="Genomic_DNA"/>
</dbReference>
<organism evidence="17 18">
    <name type="scientific">Trapa incisa</name>
    <dbReference type="NCBI Taxonomy" id="236973"/>
    <lineage>
        <taxon>Eukaryota</taxon>
        <taxon>Viridiplantae</taxon>
        <taxon>Streptophyta</taxon>
        <taxon>Embryophyta</taxon>
        <taxon>Tracheophyta</taxon>
        <taxon>Spermatophyta</taxon>
        <taxon>Magnoliopsida</taxon>
        <taxon>eudicotyledons</taxon>
        <taxon>Gunneridae</taxon>
        <taxon>Pentapetalae</taxon>
        <taxon>rosids</taxon>
        <taxon>malvids</taxon>
        <taxon>Myrtales</taxon>
        <taxon>Lythraceae</taxon>
        <taxon>Trapa</taxon>
    </lineage>
</organism>
<feature type="compositionally biased region" description="Basic and acidic residues" evidence="14">
    <location>
        <begin position="314"/>
        <end position="337"/>
    </location>
</feature>
<dbReference type="GO" id="GO:0005524">
    <property type="term" value="F:ATP binding"/>
    <property type="evidence" value="ECO:0007669"/>
    <property type="project" value="UniProtKB-KW"/>
</dbReference>
<feature type="region of interest" description="Disordered" evidence="14">
    <location>
        <begin position="308"/>
        <end position="387"/>
    </location>
</feature>
<dbReference type="InterPro" id="IPR013083">
    <property type="entry name" value="Znf_RING/FYVE/PHD"/>
</dbReference>
<dbReference type="FunFam" id="3.30.40.10:FF:000691">
    <property type="entry name" value="Origin recognition complex subunit 1"/>
    <property type="match status" value="1"/>
</dbReference>
<comment type="subcellular location">
    <subcellularLocation>
        <location evidence="1 13">Nucleus</location>
    </subcellularLocation>
</comment>
<dbReference type="InterPro" id="IPR041083">
    <property type="entry name" value="AAA_lid_10"/>
</dbReference>
<sequence>MPLRRSDRIRSRALKFAEEKEAIVEESSNVSIRTSKKRKTGGDEPAEVAGRARASSNDLVGGTKKKRGGVAKKKVLCKVMVYDGGEFGIGNNVYVRNRDDTGSENEDPEVAYCRICFGSVGTDTMIECDGCLGGFHLKCLKPPLEEVPEGEWICEFCEAKKMGMEIELPKPPKGKKRARTASERLLSGDLWAARIESLWREIDGACWCRVRWYIIPEETAAGRRPHNLKREIYITNSLSDIEMESVVRHCSVKNPKEYGKDNVGDDVFMCGHEYDMRRHSFKRLPEIEKNGGEDDNEKDGESPKVAALEFNEDMDSKRLPKIEKNGGEDDNEKDGKSPKVAALESSEDMDFKRPPQIEKKGGEDDNDKYRESPKNAALKSNEDMNYDDERVGSLQTKATELAENSRKGELFELQKIGTEQIPQHTCCHKQTELERAKAALLLTTLPKSLPCREKEMNEISTFIKGAIHGDQCSGRCLYVHGVPGSGKTMSVLAVMRNLKSQLDDGLLKPYCFVDINALKLASQQNIYKVIYQSLTGNSVNWKKALQLLNERFSEGTRNDKEHNPPCILLIDELDELVTGKQSVLYNILHWTTKSNYKLTIIGIANTMDLPEKLLPQISSRMGFQRLCFGPYNYQQLQEIISSRLEGIDAFEKQGIEFVSRKVAAISGDARRALDICRLAAEIADYRIKSTSTPVSVSSGEKALVGIGDIDESINEMFQRPHIQVMSSASRMCKLFLAAMVCEQYKTRKEETTFEKLATAVLGLCTSNQQAFPGRDALMRVGCMLGECRIIICQPRSRHRLQKLRLNFSRDDVTFALKNNSKLPWLDRYL</sequence>
<dbReference type="InterPro" id="IPR019786">
    <property type="entry name" value="Zinc_finger_PHD-type_CS"/>
</dbReference>
<reference evidence="17 18" key="1">
    <citation type="journal article" date="2023" name="Hortic Res">
        <title>Pangenome of water caltrop reveals structural variations and asymmetric subgenome divergence after allopolyploidization.</title>
        <authorList>
            <person name="Zhang X."/>
            <person name="Chen Y."/>
            <person name="Wang L."/>
            <person name="Yuan Y."/>
            <person name="Fang M."/>
            <person name="Shi L."/>
            <person name="Lu R."/>
            <person name="Comes H.P."/>
            <person name="Ma Y."/>
            <person name="Chen Y."/>
            <person name="Huang G."/>
            <person name="Zhou Y."/>
            <person name="Zheng Z."/>
            <person name="Qiu Y."/>
        </authorList>
    </citation>
    <scope>NUCLEOTIDE SEQUENCE [LARGE SCALE GENOMIC DNA]</scope>
    <source>
        <tissue evidence="17">Roots</tissue>
    </source>
</reference>
<dbReference type="FunFam" id="1.10.8.60:FF:000082">
    <property type="entry name" value="Origin recognition complex subunit 1"/>
    <property type="match status" value="1"/>
</dbReference>
<keyword evidence="6 12" id="KW-0863">Zinc-finger</keyword>
<evidence type="ECO:0000256" key="8">
    <source>
        <dbReference type="ARBA" id="ARBA00022840"/>
    </source>
</evidence>
<evidence type="ECO:0000256" key="2">
    <source>
        <dbReference type="ARBA" id="ARBA00008398"/>
    </source>
</evidence>
<dbReference type="GO" id="GO:0003682">
    <property type="term" value="F:chromatin binding"/>
    <property type="evidence" value="ECO:0007669"/>
    <property type="project" value="InterPro"/>
</dbReference>
<dbReference type="AlphaFoldDB" id="A0AAN7L9K8"/>
<evidence type="ECO:0000256" key="4">
    <source>
        <dbReference type="ARBA" id="ARBA00022723"/>
    </source>
</evidence>
<dbReference type="InterPro" id="IPR003593">
    <property type="entry name" value="AAA+_ATPase"/>
</dbReference>
<dbReference type="Pfam" id="PF01426">
    <property type="entry name" value="BAH"/>
    <property type="match status" value="1"/>
</dbReference>
<dbReference type="InterPro" id="IPR001025">
    <property type="entry name" value="BAH_dom"/>
</dbReference>
<keyword evidence="10 13" id="KW-0238">DNA-binding</keyword>
<evidence type="ECO:0000259" key="16">
    <source>
        <dbReference type="PROSITE" id="PS51038"/>
    </source>
</evidence>
<dbReference type="InterPro" id="IPR043151">
    <property type="entry name" value="BAH_sf"/>
</dbReference>
<dbReference type="GO" id="GO:0008270">
    <property type="term" value="F:zinc ion binding"/>
    <property type="evidence" value="ECO:0007669"/>
    <property type="project" value="UniProtKB-KW"/>
</dbReference>
<comment type="subunit">
    <text evidence="13">Component of the origin recognition complex (ORC) composed of at least ORC1, ORC2, ORC3, ORC4, ORC5 and ORC6. ORC is regulated in a cell-cycle and development dependent manner. It is sequentially assembled at the exit from anaphase of mitosis and disassembled as cells enter S phase. Binds unmodified and methylated histone H3.</text>
</comment>
<evidence type="ECO:0000256" key="11">
    <source>
        <dbReference type="ARBA" id="ARBA00023242"/>
    </source>
</evidence>
<evidence type="ECO:0000256" key="9">
    <source>
        <dbReference type="ARBA" id="ARBA00022842"/>
    </source>
</evidence>
<dbReference type="SUPFAM" id="SSF52540">
    <property type="entry name" value="P-loop containing nucleoside triphosphate hydrolases"/>
    <property type="match status" value="1"/>
</dbReference>
<dbReference type="Gene3D" id="3.30.40.10">
    <property type="entry name" value="Zinc/RING finger domain, C3HC4 (zinc finger)"/>
    <property type="match status" value="1"/>
</dbReference>
<dbReference type="CDD" id="cd00009">
    <property type="entry name" value="AAA"/>
    <property type="match status" value="1"/>
</dbReference>
<dbReference type="GO" id="GO:0006270">
    <property type="term" value="P:DNA replication initiation"/>
    <property type="evidence" value="ECO:0007669"/>
    <property type="project" value="TreeGrafter"/>
</dbReference>
<evidence type="ECO:0000256" key="3">
    <source>
        <dbReference type="ARBA" id="ARBA00022705"/>
    </source>
</evidence>
<dbReference type="InterPro" id="IPR001965">
    <property type="entry name" value="Znf_PHD"/>
</dbReference>
<evidence type="ECO:0000256" key="6">
    <source>
        <dbReference type="ARBA" id="ARBA00022771"/>
    </source>
</evidence>
<comment type="similarity">
    <text evidence="2 13">Belongs to the ORC1 family.</text>
</comment>
<dbReference type="Pfam" id="PF00628">
    <property type="entry name" value="PHD"/>
    <property type="match status" value="1"/>
</dbReference>
<evidence type="ECO:0000256" key="14">
    <source>
        <dbReference type="SAM" id="MobiDB-lite"/>
    </source>
</evidence>
<proteinExistence type="inferred from homology"/>
<evidence type="ECO:0000256" key="12">
    <source>
        <dbReference type="PROSITE-ProRule" id="PRU00146"/>
    </source>
</evidence>
<dbReference type="Gene3D" id="3.40.50.300">
    <property type="entry name" value="P-loop containing nucleotide triphosphate hydrolases"/>
    <property type="match status" value="1"/>
</dbReference>
<dbReference type="InterPro" id="IPR011011">
    <property type="entry name" value="Znf_FYVE_PHD"/>
</dbReference>
<evidence type="ECO:0000313" key="18">
    <source>
        <dbReference type="Proteomes" id="UP001345219"/>
    </source>
</evidence>
<dbReference type="PROSITE" id="PS51038">
    <property type="entry name" value="BAH"/>
    <property type="match status" value="1"/>
</dbReference>
<dbReference type="SUPFAM" id="SSF57903">
    <property type="entry name" value="FYVE/PHD zinc finger"/>
    <property type="match status" value="1"/>
</dbReference>
<dbReference type="InterPro" id="IPR050311">
    <property type="entry name" value="ORC1/CDC6"/>
</dbReference>
<dbReference type="SMART" id="SM00439">
    <property type="entry name" value="BAH"/>
    <property type="match status" value="1"/>
</dbReference>
<dbReference type="Pfam" id="PF00004">
    <property type="entry name" value="AAA"/>
    <property type="match status" value="1"/>
</dbReference>
<dbReference type="Gene3D" id="1.10.8.60">
    <property type="match status" value="1"/>
</dbReference>
<evidence type="ECO:0000256" key="10">
    <source>
        <dbReference type="ARBA" id="ARBA00023125"/>
    </source>
</evidence>
<dbReference type="InterPro" id="IPR019787">
    <property type="entry name" value="Znf_PHD-finger"/>
</dbReference>
<dbReference type="PROSITE" id="PS50016">
    <property type="entry name" value="ZF_PHD_2"/>
    <property type="match status" value="1"/>
</dbReference>
<keyword evidence="3 13" id="KW-0235">DNA replication</keyword>
<dbReference type="SMART" id="SM00382">
    <property type="entry name" value="AAA"/>
    <property type="match status" value="1"/>
</dbReference>
<keyword evidence="18" id="KW-1185">Reference proteome</keyword>
<feature type="region of interest" description="Disordered" evidence="14">
    <location>
        <begin position="26"/>
        <end position="61"/>
    </location>
</feature>
<dbReference type="FunFam" id="3.40.50.300:FF:000199">
    <property type="entry name" value="Origin recognition complex subunit 1"/>
    <property type="match status" value="1"/>
</dbReference>
<comment type="function">
    <text evidence="13">Component of the origin recognition complex (ORC) that binds origins of replication. DNA-binding is ATP-dependent, however specific DNA sequences that define origins of replication have not been identified so far. ORC is required to assemble the pre-replication complex necessary to initiate DNA replication.</text>
</comment>
<feature type="compositionally biased region" description="Basic and acidic residues" evidence="14">
    <location>
        <begin position="349"/>
        <end position="373"/>
    </location>
</feature>
<evidence type="ECO:0000259" key="15">
    <source>
        <dbReference type="PROSITE" id="PS50016"/>
    </source>
</evidence>
<dbReference type="GO" id="GO:0005664">
    <property type="term" value="C:nuclear origin of replication recognition complex"/>
    <property type="evidence" value="ECO:0007669"/>
    <property type="project" value="TreeGrafter"/>
</dbReference>
<dbReference type="Gene3D" id="2.30.30.490">
    <property type="match status" value="1"/>
</dbReference>
<name>A0AAN7L9K8_9MYRT</name>
<keyword evidence="5 13" id="KW-0547">Nucleotide-binding</keyword>
<dbReference type="PANTHER" id="PTHR10763">
    <property type="entry name" value="CELL DIVISION CONTROL PROTEIN 6-RELATED"/>
    <property type="match status" value="1"/>
</dbReference>
<keyword evidence="9" id="KW-0460">Magnesium</keyword>
<keyword evidence="11 13" id="KW-0539">Nucleus</keyword>
<dbReference type="SMART" id="SM00249">
    <property type="entry name" value="PHD"/>
    <property type="match status" value="1"/>
</dbReference>
<keyword evidence="7" id="KW-0862">Zinc</keyword>
<dbReference type="InterPro" id="IPR003959">
    <property type="entry name" value="ATPase_AAA_core"/>
</dbReference>
<gene>
    <name evidence="17" type="ORF">SAY87_016195</name>
</gene>
<evidence type="ECO:0000256" key="13">
    <source>
        <dbReference type="RuleBase" id="RU365058"/>
    </source>
</evidence>
<dbReference type="GO" id="GO:0016887">
    <property type="term" value="F:ATP hydrolysis activity"/>
    <property type="evidence" value="ECO:0007669"/>
    <property type="project" value="InterPro"/>
</dbReference>
<comment type="caution">
    <text evidence="17">The sequence shown here is derived from an EMBL/GenBank/DDBJ whole genome shotgun (WGS) entry which is preliminary data.</text>
</comment>
<evidence type="ECO:0000256" key="1">
    <source>
        <dbReference type="ARBA" id="ARBA00004123"/>
    </source>
</evidence>
<evidence type="ECO:0000256" key="7">
    <source>
        <dbReference type="ARBA" id="ARBA00022833"/>
    </source>
</evidence>
<keyword evidence="8 13" id="KW-0067">ATP-binding</keyword>
<evidence type="ECO:0000256" key="5">
    <source>
        <dbReference type="ARBA" id="ARBA00022741"/>
    </source>
</evidence>
<dbReference type="Proteomes" id="UP001345219">
    <property type="component" value="Chromosome 13"/>
</dbReference>
<dbReference type="InterPro" id="IPR027417">
    <property type="entry name" value="P-loop_NTPase"/>
</dbReference>
<dbReference type="PROSITE" id="PS01359">
    <property type="entry name" value="ZF_PHD_1"/>
    <property type="match status" value="1"/>
</dbReference>
<dbReference type="GO" id="GO:0033314">
    <property type="term" value="P:mitotic DNA replication checkpoint signaling"/>
    <property type="evidence" value="ECO:0007669"/>
    <property type="project" value="TreeGrafter"/>
</dbReference>
<feature type="domain" description="BAH" evidence="16">
    <location>
        <begin position="169"/>
        <end position="285"/>
    </location>
</feature>
<dbReference type="Pfam" id="PF17872">
    <property type="entry name" value="AAA_lid_10"/>
    <property type="match status" value="1"/>
</dbReference>
<evidence type="ECO:0000313" key="17">
    <source>
        <dbReference type="EMBL" id="KAK4780089.1"/>
    </source>
</evidence>
<dbReference type="PANTHER" id="PTHR10763:SF23">
    <property type="entry name" value="ORIGIN RECOGNITION COMPLEX SUBUNIT 1"/>
    <property type="match status" value="1"/>
</dbReference>
<protein>
    <recommendedName>
        <fullName evidence="13">Origin recognition complex subunit 1</fullName>
    </recommendedName>
</protein>